<keyword evidence="3 5" id="KW-1133">Transmembrane helix</keyword>
<evidence type="ECO:0000256" key="4">
    <source>
        <dbReference type="ARBA" id="ARBA00023136"/>
    </source>
</evidence>
<feature type="region of interest" description="Disordered" evidence="6">
    <location>
        <begin position="981"/>
        <end position="1004"/>
    </location>
</feature>
<organism evidence="7 8">
    <name type="scientific">Egibacter rhizosphaerae</name>
    <dbReference type="NCBI Taxonomy" id="1670831"/>
    <lineage>
        <taxon>Bacteria</taxon>
        <taxon>Bacillati</taxon>
        <taxon>Actinomycetota</taxon>
        <taxon>Nitriliruptoria</taxon>
        <taxon>Egibacterales</taxon>
        <taxon>Egibacteraceae</taxon>
        <taxon>Egibacter</taxon>
    </lineage>
</organism>
<dbReference type="KEGG" id="erz:ER308_04605"/>
<feature type="transmembrane region" description="Helical" evidence="5">
    <location>
        <begin position="12"/>
        <end position="35"/>
    </location>
</feature>
<keyword evidence="2 5" id="KW-0812">Transmembrane</keyword>
<evidence type="ECO:0000313" key="8">
    <source>
        <dbReference type="Proteomes" id="UP000291469"/>
    </source>
</evidence>
<feature type="transmembrane region" description="Helical" evidence="5">
    <location>
        <begin position="109"/>
        <end position="127"/>
    </location>
</feature>
<feature type="compositionally biased region" description="Acidic residues" evidence="6">
    <location>
        <begin position="988"/>
        <end position="1004"/>
    </location>
</feature>
<sequence>MRRFLEELRRRWWLVLAGVLILLVLFATRVATFWTDILWFQSVGFESVFWTVLTTQVGLGLAAGLVMTLLIAGNLLLAKRLTPSYRIPSAQEEGIERYRQAIEPFSRPLILTVAVAIGVLSGVSVAPEWEGFLLFANGVEFGQVDPEFGRDLSFFVFTLPFLTLVNSWLFTALAVTGVLTAIAHYLFGGIRPQSPGRKLTPQVNVHLSILLALIVGVRAWGFWLDRYMLSYSERGVVTGLGYTDANAQLVAFELLTVIAAVCVVLFLLNIRFQGWLLPSAGVAILVIAFVVLSGIYPAVIQRLQVDPQELEREEEFIDRNLELTRYGFGLDEVEFEPYPALDELDEETVDANQRTFEAIRLWDPATLQNTYRQLQELRPYYDFQDVDVDRYEFDEDEGLQQVMISVREVNEQNLDAAQTWENERLTYTHGFGLVSSAVSTKRTDGQPVFLVNDIPPQGVDKLEVDNPRLYYGERSPEYSIVRTDRPELDFPQEGDSPAVYEYTGEGGVGVGSISRRLGFALRFAEPNILISNLINEDSDVLFNRRIRDRVELAAPFLEFDHDPYPVAMDGRIKWVVDAYTTSNMLPYSQRVQLGDLTLAEQRELVPTTQEDGTLTLVEQTVEAPGIEGEANYIRNSVKAVVDAYDGSVDFYVPEPDDPIIQTWAEIFPDAFSEYEDAGEGMISHFRYPEDIFRVQAALFERYHIQDPSQFYTQEDAWEIPMDAAFFQNQEDQDPEQREQREMRPYYLLTRLPGVDQEEFALIQPYTPAERNNLIAWMAGRSDPEVYGELKAYEMPPTRTVFGPEQIQARIDQETEISEQIALWNQSGSRVIYGDLLVLPIEEALMYVQPLFLRAEQSDLPNLERVVVILGDQIEMAETLTEGLAALFGEAAPELALPEGTVEEDDVADAQAPEVDEEEVDEDADGEAGEMDPQATATLEEASAAFEEAEEALSNGDLGTYQERNAEASRLLIEALQMMGGSPAADALPDGEEALDEDDDAALDD</sequence>
<evidence type="ECO:0000256" key="1">
    <source>
        <dbReference type="ARBA" id="ARBA00022475"/>
    </source>
</evidence>
<reference evidence="7 8" key="1">
    <citation type="submission" date="2019-01" db="EMBL/GenBank/DDBJ databases">
        <title>Egibacter rhizosphaerae EGI 80759T.</title>
        <authorList>
            <person name="Chen D.-D."/>
            <person name="Tian Y."/>
            <person name="Jiao J.-Y."/>
            <person name="Zhang X.-T."/>
            <person name="Zhang Y.-G."/>
            <person name="Zhang Y."/>
            <person name="Xiao M."/>
            <person name="Shu W.-S."/>
            <person name="Li W.-J."/>
        </authorList>
    </citation>
    <scope>NUCLEOTIDE SEQUENCE [LARGE SCALE GENOMIC DNA]</scope>
    <source>
        <strain evidence="7 8">EGI 80759</strain>
    </source>
</reference>
<dbReference type="AlphaFoldDB" id="A0A411YCI1"/>
<evidence type="ECO:0000256" key="5">
    <source>
        <dbReference type="HAMAP-Rule" id="MF_01600"/>
    </source>
</evidence>
<protein>
    <recommendedName>
        <fullName evidence="5">UPF0182 protein ER308_04605</fullName>
    </recommendedName>
</protein>
<comment type="subcellular location">
    <subcellularLocation>
        <location evidence="5">Cell membrane</location>
        <topology evidence="5">Multi-pass membrane protein</topology>
    </subcellularLocation>
</comment>
<dbReference type="GO" id="GO:0005886">
    <property type="term" value="C:plasma membrane"/>
    <property type="evidence" value="ECO:0007669"/>
    <property type="project" value="UniProtKB-SubCell"/>
</dbReference>
<dbReference type="GO" id="GO:0005576">
    <property type="term" value="C:extracellular region"/>
    <property type="evidence" value="ECO:0007669"/>
    <property type="project" value="TreeGrafter"/>
</dbReference>
<dbReference type="InterPro" id="IPR005372">
    <property type="entry name" value="UPF0182"/>
</dbReference>
<feature type="transmembrane region" description="Helical" evidence="5">
    <location>
        <begin position="203"/>
        <end position="223"/>
    </location>
</feature>
<feature type="transmembrane region" description="Helical" evidence="5">
    <location>
        <begin position="154"/>
        <end position="182"/>
    </location>
</feature>
<feature type="transmembrane region" description="Helical" evidence="5">
    <location>
        <begin position="275"/>
        <end position="299"/>
    </location>
</feature>
<evidence type="ECO:0000313" key="7">
    <source>
        <dbReference type="EMBL" id="QBI18896.1"/>
    </source>
</evidence>
<feature type="region of interest" description="Disordered" evidence="6">
    <location>
        <begin position="901"/>
        <end position="930"/>
    </location>
</feature>
<dbReference type="Pfam" id="PF03699">
    <property type="entry name" value="UPF0182"/>
    <property type="match status" value="1"/>
</dbReference>
<dbReference type="PANTHER" id="PTHR39344">
    <property type="entry name" value="UPF0182 PROTEIN SLL1060"/>
    <property type="match status" value="1"/>
</dbReference>
<evidence type="ECO:0000256" key="3">
    <source>
        <dbReference type="ARBA" id="ARBA00022989"/>
    </source>
</evidence>
<keyword evidence="4 5" id="KW-0472">Membrane</keyword>
<dbReference type="RefSeq" id="WP_131153893.1">
    <property type="nucleotide sequence ID" value="NZ_CP036402.1"/>
</dbReference>
<evidence type="ECO:0000256" key="2">
    <source>
        <dbReference type="ARBA" id="ARBA00022692"/>
    </source>
</evidence>
<dbReference type="HAMAP" id="MF_01600">
    <property type="entry name" value="UPF0182"/>
    <property type="match status" value="1"/>
</dbReference>
<feature type="transmembrane region" description="Helical" evidence="5">
    <location>
        <begin position="249"/>
        <end position="268"/>
    </location>
</feature>
<name>A0A411YCI1_9ACTN</name>
<gene>
    <name evidence="7" type="ORF">ER308_04605</name>
</gene>
<keyword evidence="8" id="KW-1185">Reference proteome</keyword>
<proteinExistence type="inferred from homology"/>
<comment type="similarity">
    <text evidence="5">Belongs to the UPF0182 family.</text>
</comment>
<accession>A0A411YCI1</accession>
<keyword evidence="1 5" id="KW-1003">Cell membrane</keyword>
<evidence type="ECO:0000256" key="6">
    <source>
        <dbReference type="SAM" id="MobiDB-lite"/>
    </source>
</evidence>
<dbReference type="Proteomes" id="UP000291469">
    <property type="component" value="Chromosome"/>
</dbReference>
<dbReference type="EMBL" id="CP036402">
    <property type="protein sequence ID" value="QBI18896.1"/>
    <property type="molecule type" value="Genomic_DNA"/>
</dbReference>
<dbReference type="OrthoDB" id="9763654at2"/>
<feature type="transmembrane region" description="Helical" evidence="5">
    <location>
        <begin position="47"/>
        <end position="77"/>
    </location>
</feature>
<dbReference type="PANTHER" id="PTHR39344:SF1">
    <property type="entry name" value="UPF0182 PROTEIN SLL1060"/>
    <property type="match status" value="1"/>
</dbReference>
<feature type="compositionally biased region" description="Acidic residues" evidence="6">
    <location>
        <begin position="901"/>
        <end position="929"/>
    </location>
</feature>